<organism evidence="1 2">
    <name type="scientific">Williamsia serinedens</name>
    <dbReference type="NCBI Taxonomy" id="391736"/>
    <lineage>
        <taxon>Bacteria</taxon>
        <taxon>Bacillati</taxon>
        <taxon>Actinomycetota</taxon>
        <taxon>Actinomycetes</taxon>
        <taxon>Mycobacteriales</taxon>
        <taxon>Nocardiaceae</taxon>
        <taxon>Williamsia</taxon>
    </lineage>
</organism>
<keyword evidence="2" id="KW-1185">Reference proteome</keyword>
<evidence type="ECO:0000313" key="2">
    <source>
        <dbReference type="Proteomes" id="UP001205740"/>
    </source>
</evidence>
<sequence>MRKLQVVVGLDQAGEEIVDEFVNPYAEFTWITERSGVLSVMDGERAATAYAPGAWLVARYAQEEES</sequence>
<gene>
    <name evidence="1" type="ORF">LX12_003870</name>
</gene>
<name>A0ABT1H5Z8_9NOCA</name>
<proteinExistence type="predicted"/>
<dbReference type="EMBL" id="JAMTCG010000007">
    <property type="protein sequence ID" value="MCP2162662.1"/>
    <property type="molecule type" value="Genomic_DNA"/>
</dbReference>
<comment type="caution">
    <text evidence="1">The sequence shown here is derived from an EMBL/GenBank/DDBJ whole genome shotgun (WGS) entry which is preliminary data.</text>
</comment>
<evidence type="ECO:0000313" key="1">
    <source>
        <dbReference type="EMBL" id="MCP2162662.1"/>
    </source>
</evidence>
<reference evidence="1 2" key="1">
    <citation type="submission" date="2022-06" db="EMBL/GenBank/DDBJ databases">
        <title>Genomic Encyclopedia of Archaeal and Bacterial Type Strains, Phase II (KMG-II): from individual species to whole genera.</title>
        <authorList>
            <person name="Goeker M."/>
        </authorList>
    </citation>
    <scope>NUCLEOTIDE SEQUENCE [LARGE SCALE GENOMIC DNA]</scope>
    <source>
        <strain evidence="1 2">DSM 45037</strain>
    </source>
</reference>
<accession>A0ABT1H5Z8</accession>
<dbReference type="RefSeq" id="WP_253656223.1">
    <property type="nucleotide sequence ID" value="NZ_BAAAOE010000002.1"/>
</dbReference>
<dbReference type="Proteomes" id="UP001205740">
    <property type="component" value="Unassembled WGS sequence"/>
</dbReference>
<protein>
    <submittedName>
        <fullName evidence="1">Uncharacterized protein</fullName>
    </submittedName>
</protein>